<sequence length="113" mass="12282">MQCLNQLWSVTLACCARILACCAGKETQASLERKPNADSRVSSVLWKLSLDDFPEDGERLIKDSREGLSREEDRNDETLFGVSPGSHPGQKEVTQAFCEGGFGLSFGLSKAGV</sequence>
<reference evidence="3 4" key="1">
    <citation type="submission" date="2021-04" db="EMBL/GenBank/DDBJ databases">
        <authorList>
            <person name="De Guttry C."/>
            <person name="Zahm M."/>
            <person name="Klopp C."/>
            <person name="Cabau C."/>
            <person name="Louis A."/>
            <person name="Berthelot C."/>
            <person name="Parey E."/>
            <person name="Roest Crollius H."/>
            <person name="Montfort J."/>
            <person name="Robinson-Rechavi M."/>
            <person name="Bucao C."/>
            <person name="Bouchez O."/>
            <person name="Gislard M."/>
            <person name="Lluch J."/>
            <person name="Milhes M."/>
            <person name="Lampietro C."/>
            <person name="Lopez Roques C."/>
            <person name="Donnadieu C."/>
            <person name="Braasch I."/>
            <person name="Desvignes T."/>
            <person name="Postlethwait J."/>
            <person name="Bobe J."/>
            <person name="Wedekind C."/>
            <person name="Guiguen Y."/>
        </authorList>
    </citation>
    <scope>NUCLEOTIDE SEQUENCE [LARGE SCALE GENOMIC DNA]</scope>
    <source>
        <strain evidence="3">Cs_M1</strain>
        <tissue evidence="3">Blood</tissue>
    </source>
</reference>
<keyword evidence="2" id="KW-0732">Signal</keyword>
<proteinExistence type="predicted"/>
<comment type="caution">
    <text evidence="3">The sequence shown here is derived from an EMBL/GenBank/DDBJ whole genome shotgun (WGS) entry which is preliminary data.</text>
</comment>
<keyword evidence="4" id="KW-1185">Reference proteome</keyword>
<dbReference type="EMBL" id="JAGTTL010000010">
    <property type="protein sequence ID" value="KAK6316942.1"/>
    <property type="molecule type" value="Genomic_DNA"/>
</dbReference>
<evidence type="ECO:0000256" key="2">
    <source>
        <dbReference type="SAM" id="SignalP"/>
    </source>
</evidence>
<evidence type="ECO:0000313" key="3">
    <source>
        <dbReference type="EMBL" id="KAK6316942.1"/>
    </source>
</evidence>
<evidence type="ECO:0000256" key="1">
    <source>
        <dbReference type="SAM" id="MobiDB-lite"/>
    </source>
</evidence>
<organism evidence="3 4">
    <name type="scientific">Coregonus suidteri</name>
    <dbReference type="NCBI Taxonomy" id="861788"/>
    <lineage>
        <taxon>Eukaryota</taxon>
        <taxon>Metazoa</taxon>
        <taxon>Chordata</taxon>
        <taxon>Craniata</taxon>
        <taxon>Vertebrata</taxon>
        <taxon>Euteleostomi</taxon>
        <taxon>Actinopterygii</taxon>
        <taxon>Neopterygii</taxon>
        <taxon>Teleostei</taxon>
        <taxon>Protacanthopterygii</taxon>
        <taxon>Salmoniformes</taxon>
        <taxon>Salmonidae</taxon>
        <taxon>Coregoninae</taxon>
        <taxon>Coregonus</taxon>
    </lineage>
</organism>
<name>A0AAN8R7Y0_9TELE</name>
<feature type="signal peptide" evidence="2">
    <location>
        <begin position="1"/>
        <end position="24"/>
    </location>
</feature>
<accession>A0AAN8R7Y0</accession>
<protein>
    <submittedName>
        <fullName evidence="3">Uncharacterized protein</fullName>
    </submittedName>
</protein>
<gene>
    <name evidence="3" type="ORF">J4Q44_G00123420</name>
</gene>
<dbReference type="Proteomes" id="UP001356427">
    <property type="component" value="Unassembled WGS sequence"/>
</dbReference>
<feature type="chain" id="PRO_5042978060" evidence="2">
    <location>
        <begin position="25"/>
        <end position="113"/>
    </location>
</feature>
<evidence type="ECO:0000313" key="4">
    <source>
        <dbReference type="Proteomes" id="UP001356427"/>
    </source>
</evidence>
<feature type="region of interest" description="Disordered" evidence="1">
    <location>
        <begin position="61"/>
        <end position="88"/>
    </location>
</feature>
<dbReference type="AlphaFoldDB" id="A0AAN8R7Y0"/>
<feature type="compositionally biased region" description="Basic and acidic residues" evidence="1">
    <location>
        <begin position="61"/>
        <end position="77"/>
    </location>
</feature>